<organism evidence="1 2">
    <name type="scientific">Methanohalarchaeum thermophilum</name>
    <dbReference type="NCBI Taxonomy" id="1903181"/>
    <lineage>
        <taxon>Archaea</taxon>
        <taxon>Methanobacteriati</taxon>
        <taxon>Methanobacteriota</taxon>
        <taxon>Methanonatronarchaeia</taxon>
        <taxon>Methanonatronarchaeales</taxon>
        <taxon>Methanonatronarchaeaceae</taxon>
        <taxon>Candidatus Methanohalarchaeum</taxon>
    </lineage>
</organism>
<evidence type="ECO:0000313" key="2">
    <source>
        <dbReference type="Proteomes" id="UP000185744"/>
    </source>
</evidence>
<evidence type="ECO:0000313" key="1">
    <source>
        <dbReference type="EMBL" id="OKY78727.1"/>
    </source>
</evidence>
<gene>
    <name evidence="1" type="ORF">BTN85_1226</name>
</gene>
<dbReference type="EMBL" id="MSDW01000001">
    <property type="protein sequence ID" value="OKY78727.1"/>
    <property type="molecule type" value="Genomic_DNA"/>
</dbReference>
<proteinExistence type="predicted"/>
<keyword evidence="2" id="KW-1185">Reference proteome</keyword>
<comment type="caution">
    <text evidence="1">The sequence shown here is derived from an EMBL/GenBank/DDBJ whole genome shotgun (WGS) entry which is preliminary data.</text>
</comment>
<sequence length="70" mass="8385">MIIRDYYLTPQKMNLNEDLKELLEEVVSESDKFNSSSEALNYAVREFLTKEQIEKYKEDGKIKLKQPRKK</sequence>
<reference evidence="1" key="1">
    <citation type="submission" date="2016-12" db="EMBL/GenBank/DDBJ databases">
        <title>Discovery of methanogenic haloarchaea.</title>
        <authorList>
            <person name="Sorokin D.Y."/>
            <person name="Makarova K.S."/>
            <person name="Abbas B."/>
            <person name="Ferrer M."/>
            <person name="Golyshin P.N."/>
        </authorList>
    </citation>
    <scope>NUCLEOTIDE SEQUENCE [LARGE SCALE GENOMIC DNA]</scope>
    <source>
        <strain evidence="1">HMET1</strain>
    </source>
</reference>
<dbReference type="Proteomes" id="UP000185744">
    <property type="component" value="Unassembled WGS sequence"/>
</dbReference>
<dbReference type="InParanoid" id="A0A1Q6DWK0"/>
<protein>
    <submittedName>
        <fullName evidence="1">Uncharacterized protein</fullName>
    </submittedName>
</protein>
<accession>A0A1Q6DWK0</accession>
<dbReference type="AlphaFoldDB" id="A0A1Q6DWK0"/>
<name>A0A1Q6DWK0_METT1</name>